<accession>F0IXA4</accession>
<evidence type="ECO:0000313" key="3">
    <source>
        <dbReference type="Proteomes" id="UP000007100"/>
    </source>
</evidence>
<name>F0IXA4_ACIMA</name>
<dbReference type="HOGENOM" id="CLU_113985_0_0_5"/>
<sequence length="205" mass="21707">MTAAAPASPGFLLRFAGFIAALCACVAAEGVRHRRGSLTILAWTRLRRLCARLEALATRPRAPARRRPGRPGRSGPPHGLPRAHGWLRRAFPATASLAPQLRALLDAPDMQAFIAATPAAGRILRPLCHTIGIAPPPALALPPKPRPPRAAQMAATPDPPPDPAPGPAPGPTPHPPPPERPGAPRGAVWLRPPDPPLRTRFFPRS</sequence>
<dbReference type="AlphaFoldDB" id="F0IXA4"/>
<dbReference type="RefSeq" id="WP_013639831.1">
    <property type="nucleotide sequence ID" value="NC_015186.1"/>
</dbReference>
<proteinExistence type="predicted"/>
<feature type="region of interest" description="Disordered" evidence="1">
    <location>
        <begin position="60"/>
        <end position="84"/>
    </location>
</feature>
<dbReference type="EMBL" id="AP012035">
    <property type="protein sequence ID" value="BAJ80514.1"/>
    <property type="molecule type" value="Genomic_DNA"/>
</dbReference>
<feature type="compositionally biased region" description="Pro residues" evidence="1">
    <location>
        <begin position="157"/>
        <end position="181"/>
    </location>
</feature>
<protein>
    <submittedName>
        <fullName evidence="2">Uncharacterized protein</fullName>
    </submittedName>
</protein>
<dbReference type="Proteomes" id="UP000007100">
    <property type="component" value="Chromosome"/>
</dbReference>
<feature type="region of interest" description="Disordered" evidence="1">
    <location>
        <begin position="138"/>
        <end position="205"/>
    </location>
</feature>
<dbReference type="KEGG" id="amv:ACMV_11670"/>
<evidence type="ECO:0000256" key="1">
    <source>
        <dbReference type="SAM" id="MobiDB-lite"/>
    </source>
</evidence>
<reference evidence="2 3" key="1">
    <citation type="submission" date="2010-12" db="EMBL/GenBank/DDBJ databases">
        <title>Whole genome sequence of Acidiphilium multivorum AIU301.</title>
        <authorList>
            <person name="Narita-Yamada S."/>
            <person name="Nakamura S."/>
            <person name="Ito N."/>
            <person name="Takarada H."/>
            <person name="Katano Y."/>
            <person name="Nakazawa H."/>
            <person name="Hosoyama A."/>
            <person name="Yamada R."/>
            <person name="Fujita N."/>
        </authorList>
    </citation>
    <scope>NUCLEOTIDE SEQUENCE [LARGE SCALE GENOMIC DNA]</scope>
    <source>
        <strain evidence="3">DSM 11245 / JCM 8867 / AIU301</strain>
    </source>
</reference>
<organism evidence="2 3">
    <name type="scientific">Acidiphilium multivorum (strain DSM 11245 / JCM 8867 / NBRC 100883 / AIU 301)</name>
    <dbReference type="NCBI Taxonomy" id="926570"/>
    <lineage>
        <taxon>Bacteria</taxon>
        <taxon>Pseudomonadati</taxon>
        <taxon>Pseudomonadota</taxon>
        <taxon>Alphaproteobacteria</taxon>
        <taxon>Acetobacterales</taxon>
        <taxon>Acidocellaceae</taxon>
        <taxon>Acidiphilium</taxon>
    </lineage>
</organism>
<keyword evidence="3" id="KW-1185">Reference proteome</keyword>
<gene>
    <name evidence="2" type="ordered locus">ACMV_11670</name>
</gene>
<dbReference type="OrthoDB" id="7291563at2"/>
<evidence type="ECO:0000313" key="2">
    <source>
        <dbReference type="EMBL" id="BAJ80514.1"/>
    </source>
</evidence>
<feature type="compositionally biased region" description="Low complexity" evidence="1">
    <location>
        <begin position="71"/>
        <end position="82"/>
    </location>
</feature>